<organism evidence="1 2">
    <name type="scientific">Vibrio tubiashii</name>
    <dbReference type="NCBI Taxonomy" id="29498"/>
    <lineage>
        <taxon>Bacteria</taxon>
        <taxon>Pseudomonadati</taxon>
        <taxon>Pseudomonadota</taxon>
        <taxon>Gammaproteobacteria</taxon>
        <taxon>Vibrionales</taxon>
        <taxon>Vibrionaceae</taxon>
        <taxon>Vibrio</taxon>
        <taxon>Vibrio oreintalis group</taxon>
    </lineage>
</organism>
<evidence type="ECO:0000313" key="2">
    <source>
        <dbReference type="Proteomes" id="UP000572722"/>
    </source>
</evidence>
<dbReference type="RefSeq" id="WP_171321373.1">
    <property type="nucleotide sequence ID" value="NZ_VTXO01000002.1"/>
</dbReference>
<proteinExistence type="predicted"/>
<dbReference type="EMBL" id="VTXO01000002">
    <property type="protein sequence ID" value="NOI80755.1"/>
    <property type="molecule type" value="Genomic_DNA"/>
</dbReference>
<name>A0AAE5GPL1_9VIBR</name>
<gene>
    <name evidence="1" type="ORF">F0237_08760</name>
</gene>
<comment type="caution">
    <text evidence="1">The sequence shown here is derived from an EMBL/GenBank/DDBJ whole genome shotgun (WGS) entry which is preliminary data.</text>
</comment>
<dbReference type="Pfam" id="PF06945">
    <property type="entry name" value="DUF1289"/>
    <property type="match status" value="1"/>
</dbReference>
<dbReference type="Proteomes" id="UP000572722">
    <property type="component" value="Unassembled WGS sequence"/>
</dbReference>
<dbReference type="AlphaFoldDB" id="A0AAE5GPL1"/>
<protein>
    <submittedName>
        <fullName evidence="1">DUF1289 domain-containing protein</fullName>
    </submittedName>
</protein>
<accession>A0AAE5GPL1</accession>
<dbReference type="InterPro" id="IPR010710">
    <property type="entry name" value="DUF1289"/>
</dbReference>
<dbReference type="PANTHER" id="PTHR35175:SF2">
    <property type="entry name" value="DUF1289 DOMAIN-CONTAINING PROTEIN"/>
    <property type="match status" value="1"/>
</dbReference>
<sequence length="69" mass="8054">MAAQRAQPSNRSIPNPCIRHCCLDQDDICLGCYRSLDEILRWSQSTNEQKQNILDMCAQRKSERKGRWS</sequence>
<evidence type="ECO:0000313" key="1">
    <source>
        <dbReference type="EMBL" id="NOI80755.1"/>
    </source>
</evidence>
<dbReference type="PANTHER" id="PTHR35175">
    <property type="entry name" value="DUF1289 DOMAIN-CONTAINING PROTEIN"/>
    <property type="match status" value="1"/>
</dbReference>
<reference evidence="1 2" key="1">
    <citation type="submission" date="2019-08" db="EMBL/GenBank/DDBJ databases">
        <title>Draft genome sequencing and comparative genomics of hatchery-associated Vibrios.</title>
        <authorList>
            <person name="Kehlet-Delgado H."/>
            <person name="Mueller R.S."/>
        </authorList>
    </citation>
    <scope>NUCLEOTIDE SEQUENCE [LARGE SCALE GENOMIC DNA]</scope>
    <source>
        <strain evidence="1 2">01-65-5-1</strain>
    </source>
</reference>